<dbReference type="PANTHER" id="PTHR22933">
    <property type="entry name" value="FI18007P1-RELATED"/>
    <property type="match status" value="1"/>
</dbReference>
<dbReference type="AlphaFoldDB" id="A0ABD1EE79"/>
<feature type="compositionally biased region" description="Polar residues" evidence="1">
    <location>
        <begin position="490"/>
        <end position="499"/>
    </location>
</feature>
<feature type="compositionally biased region" description="Polar residues" evidence="1">
    <location>
        <begin position="199"/>
        <end position="283"/>
    </location>
</feature>
<dbReference type="InterPro" id="IPR052976">
    <property type="entry name" value="Scoloptoxin-like"/>
</dbReference>
<evidence type="ECO:0000313" key="5">
    <source>
        <dbReference type="Proteomes" id="UP001566132"/>
    </source>
</evidence>
<feature type="compositionally biased region" description="Polar residues" evidence="1">
    <location>
        <begin position="66"/>
        <end position="96"/>
    </location>
</feature>
<dbReference type="Proteomes" id="UP001566132">
    <property type="component" value="Unassembled WGS sequence"/>
</dbReference>
<dbReference type="PANTHER" id="PTHR22933:SF42">
    <property type="entry name" value="FI18455P1-RELATED"/>
    <property type="match status" value="1"/>
</dbReference>
<dbReference type="Pfam" id="PF01607">
    <property type="entry name" value="CBM_14"/>
    <property type="match status" value="1"/>
</dbReference>
<feature type="domain" description="Chitin-binding type-2" evidence="3">
    <location>
        <begin position="368"/>
        <end position="426"/>
    </location>
</feature>
<feature type="signal peptide" evidence="2">
    <location>
        <begin position="1"/>
        <end position="18"/>
    </location>
</feature>
<feature type="compositionally biased region" description="Polar residues" evidence="1">
    <location>
        <begin position="467"/>
        <end position="483"/>
    </location>
</feature>
<protein>
    <recommendedName>
        <fullName evidence="3">Chitin-binding type-2 domain-containing protein</fullName>
    </recommendedName>
</protein>
<dbReference type="Gene3D" id="2.170.140.10">
    <property type="entry name" value="Chitin binding domain"/>
    <property type="match status" value="1"/>
</dbReference>
<dbReference type="EMBL" id="JBDJPC010000009">
    <property type="protein sequence ID" value="KAL1491456.1"/>
    <property type="molecule type" value="Genomic_DNA"/>
</dbReference>
<keyword evidence="2" id="KW-0732">Signal</keyword>
<feature type="compositionally biased region" description="Polar residues" evidence="1">
    <location>
        <begin position="29"/>
        <end position="50"/>
    </location>
</feature>
<name>A0ABD1EE79_HYPHA</name>
<dbReference type="PROSITE" id="PS50940">
    <property type="entry name" value="CHIT_BIND_II"/>
    <property type="match status" value="1"/>
</dbReference>
<evidence type="ECO:0000256" key="2">
    <source>
        <dbReference type="SAM" id="SignalP"/>
    </source>
</evidence>
<organism evidence="4 5">
    <name type="scientific">Hypothenemus hampei</name>
    <name type="common">Coffee berry borer</name>
    <dbReference type="NCBI Taxonomy" id="57062"/>
    <lineage>
        <taxon>Eukaryota</taxon>
        <taxon>Metazoa</taxon>
        <taxon>Ecdysozoa</taxon>
        <taxon>Arthropoda</taxon>
        <taxon>Hexapoda</taxon>
        <taxon>Insecta</taxon>
        <taxon>Pterygota</taxon>
        <taxon>Neoptera</taxon>
        <taxon>Endopterygota</taxon>
        <taxon>Coleoptera</taxon>
        <taxon>Polyphaga</taxon>
        <taxon>Cucujiformia</taxon>
        <taxon>Curculionidae</taxon>
        <taxon>Scolytinae</taxon>
        <taxon>Hypothenemus</taxon>
    </lineage>
</organism>
<feature type="compositionally biased region" description="Polar residues" evidence="1">
    <location>
        <begin position="175"/>
        <end position="187"/>
    </location>
</feature>
<dbReference type="InterPro" id="IPR002557">
    <property type="entry name" value="Chitin-bd_dom"/>
</dbReference>
<feature type="region of interest" description="Disordered" evidence="1">
    <location>
        <begin position="442"/>
        <end position="580"/>
    </location>
</feature>
<feature type="region of interest" description="Disordered" evidence="1">
    <location>
        <begin position="29"/>
        <end position="286"/>
    </location>
</feature>
<evidence type="ECO:0000259" key="3">
    <source>
        <dbReference type="PROSITE" id="PS50940"/>
    </source>
</evidence>
<evidence type="ECO:0000313" key="4">
    <source>
        <dbReference type="EMBL" id="KAL1491456.1"/>
    </source>
</evidence>
<evidence type="ECO:0000256" key="1">
    <source>
        <dbReference type="SAM" id="MobiDB-lite"/>
    </source>
</evidence>
<feature type="compositionally biased region" description="Polar residues" evidence="1">
    <location>
        <begin position="535"/>
        <end position="569"/>
    </location>
</feature>
<feature type="compositionally biased region" description="Low complexity" evidence="1">
    <location>
        <begin position="500"/>
        <end position="513"/>
    </location>
</feature>
<sequence length="580" mass="62573">MDNFHFPVILHFLKSILAQGYNYPAPRTTFNGQLGGPPQTSTGQGYSTTLAGPFSDTTDQRKLGNYPSSNNGDGYRSSNVGRYQSTIPNGQHTSATPAEGYPAAGIPSGPRFPQGPKRPTSNQHQQNGFSSSSDQKSQKPKTQTNGYSAGYAGQTTRPSSERQDFNENRPGYDTNAVQNGYNDYQQADSHRKSFDFGNGASTTLGYPSSDQGVPSGDPQSGSNGKSPEFGSRTSTTFGYPSASPNIRNGYQTNQRNGGNSSITNGYSANDPNAYYGNQGNGIPNETKPAFSNKPSLAANEYTFPGQEATSATGLQQNGALNDGKFFDGASGDENFIQNKEGEDEGDYSAIPGQPDIDYPILSYIPETSFSCDQQEYPGYYADIETRCQVFHICANSQTYDFLCPNGTIFHQEYLVCVWWNQFDCNSAPALFNTNSKLYDGRSSQSQGEYTISGGGSTSGNNDGYGQNDVNGNVNFSPDVQSGYPQEPQRPLTSPQVPNYNNFPKSISSKNPKSSQERGYLPPTQSNGFRPIAAINNGQSNGASMGQPTKSNEPSSPGEYTNNLQGSVNAPTREYLPPLRK</sequence>
<dbReference type="SUPFAM" id="SSF57625">
    <property type="entry name" value="Invertebrate chitin-binding proteins"/>
    <property type="match status" value="1"/>
</dbReference>
<proteinExistence type="predicted"/>
<gene>
    <name evidence="4" type="ORF">ABEB36_012053</name>
</gene>
<feature type="compositionally biased region" description="Low complexity" evidence="1">
    <location>
        <begin position="130"/>
        <end position="143"/>
    </location>
</feature>
<comment type="caution">
    <text evidence="4">The sequence shown here is derived from an EMBL/GenBank/DDBJ whole genome shotgun (WGS) entry which is preliminary data.</text>
</comment>
<feature type="compositionally biased region" description="Polar residues" evidence="1">
    <location>
        <begin position="119"/>
        <end position="129"/>
    </location>
</feature>
<dbReference type="SMART" id="SM00494">
    <property type="entry name" value="ChtBD2"/>
    <property type="match status" value="1"/>
</dbReference>
<keyword evidence="5" id="KW-1185">Reference proteome</keyword>
<feature type="chain" id="PRO_5044780375" description="Chitin-binding type-2 domain-containing protein" evidence="2">
    <location>
        <begin position="19"/>
        <end position="580"/>
    </location>
</feature>
<accession>A0ABD1EE79</accession>
<dbReference type="InterPro" id="IPR036508">
    <property type="entry name" value="Chitin-bd_dom_sf"/>
</dbReference>
<reference evidence="4 5" key="1">
    <citation type="submission" date="2024-05" db="EMBL/GenBank/DDBJ databases">
        <title>Genetic variation in Jamaican populations of the coffee berry borer (Hypothenemus hampei).</title>
        <authorList>
            <person name="Errbii M."/>
            <person name="Myrie A."/>
        </authorList>
    </citation>
    <scope>NUCLEOTIDE SEQUENCE [LARGE SCALE GENOMIC DNA]</scope>
    <source>
        <strain evidence="4">JA-Hopewell-2020-01-JO</strain>
        <tissue evidence="4">Whole body</tissue>
    </source>
</reference>